<evidence type="ECO:0000259" key="5">
    <source>
        <dbReference type="SMART" id="SM00482"/>
    </source>
</evidence>
<keyword evidence="7" id="KW-1185">Reference proteome</keyword>
<dbReference type="PRINTS" id="PR00868">
    <property type="entry name" value="DNAPOLI"/>
</dbReference>
<sequence>MTRFPVEKSGAARIGGGERSEPISRMPIKPYDTESKSRNVLASPLGEEGHEVAKGWTRVRMIMTLDMDVTAERRHYNAHRPRGRYHHPLNPLNLLNLLNPIPASESKSKGVQMKELSIDIETYSPIDLARRGVYKYAEHPDFSILLFGYAVDDGEVKVVDLAKGERIPHDILLALTNPLVTKWAFNASFERICLSRYLREHYPSHFLSYGSEGDTIGKYLDPLGWKCSQVLASSLGFPLSLKNLGEALGLSEKKMDEGSCLIGLFSLPGPEGRRKPEDYSEEWALFKKYNRRDVEVERAVRRSFSSYKTPAALWDEYHEDQRINDRGIPVDMPFVHAAMVMGDRAQTELLGRLKHLTGLLNPKSPCQMKDWLSANGTHAESLTKKEVARLLSSSTGAVREALTLYGQAQKSSLAKYGAMIDTVCDDGRARGMFRFYGAARSGRWAGRYIQLQNLPQNHLEDLLLARSLVMEGDYEKMDFLYGSVPDTLSQLIRTAFVARKGYTFIVSDFSSIEARVLSYMAREKWRMDVFAGNLDIYAQSASKMFSKPVVKGGINSDLRQKGKIAELALGYGGGEGALMAMGALDMGLTKAELPELVTTWRRTNPHIVAYWWQVDRAVKEAIEQLRITRVGALTFYMKKGTLFIALPSGRRLAYPGAALKGSAYGKTAITYMGLDTKRKWNRIESYGPKFVENIIQAISRDILAYAMHNLRDYFICGHVHDEVIVECREGTAVEEITGIMERTPDWMPGLLLRADGYETRCYRKM</sequence>
<keyword evidence="2" id="KW-0235">DNA replication</keyword>
<name>H1CZL4_9FIRM</name>
<dbReference type="PATRIC" id="fig|742743.3.peg.816"/>
<dbReference type="InterPro" id="IPR002298">
    <property type="entry name" value="DNA_polymerase_A"/>
</dbReference>
<dbReference type="Gene3D" id="1.10.150.20">
    <property type="entry name" value="5' to 3' exonuclease, C-terminal subdomain"/>
    <property type="match status" value="1"/>
</dbReference>
<dbReference type="HOGENOM" id="CLU_012044_0_0_9"/>
<dbReference type="SUPFAM" id="SSF56672">
    <property type="entry name" value="DNA/RNA polymerases"/>
    <property type="match status" value="1"/>
</dbReference>
<evidence type="ECO:0000313" key="6">
    <source>
        <dbReference type="EMBL" id="EHO63382.1"/>
    </source>
</evidence>
<evidence type="ECO:0000256" key="4">
    <source>
        <dbReference type="SAM" id="MobiDB-lite"/>
    </source>
</evidence>
<accession>H1CZL4</accession>
<dbReference type="eggNOG" id="COG0749">
    <property type="taxonomic scope" value="Bacteria"/>
</dbReference>
<dbReference type="GO" id="GO:0003677">
    <property type="term" value="F:DNA binding"/>
    <property type="evidence" value="ECO:0007669"/>
    <property type="project" value="InterPro"/>
</dbReference>
<dbReference type="GO" id="GO:0006302">
    <property type="term" value="P:double-strand break repair"/>
    <property type="evidence" value="ECO:0007669"/>
    <property type="project" value="TreeGrafter"/>
</dbReference>
<evidence type="ECO:0000256" key="1">
    <source>
        <dbReference type="ARBA" id="ARBA00012417"/>
    </source>
</evidence>
<gene>
    <name evidence="6" type="ORF">HMPREF9453_00807</name>
</gene>
<feature type="domain" description="DNA-directed DNA polymerase family A palm" evidence="5">
    <location>
        <begin position="489"/>
        <end position="731"/>
    </location>
</feature>
<dbReference type="PANTHER" id="PTHR10133:SF27">
    <property type="entry name" value="DNA POLYMERASE NU"/>
    <property type="match status" value="1"/>
</dbReference>
<evidence type="ECO:0000256" key="2">
    <source>
        <dbReference type="ARBA" id="ARBA00022705"/>
    </source>
</evidence>
<dbReference type="Gene3D" id="3.30.70.370">
    <property type="match status" value="1"/>
</dbReference>
<comment type="catalytic activity">
    <reaction evidence="3">
        <text>DNA(n) + a 2'-deoxyribonucleoside 5'-triphosphate = DNA(n+1) + diphosphate</text>
        <dbReference type="Rhea" id="RHEA:22508"/>
        <dbReference type="Rhea" id="RHEA-COMP:17339"/>
        <dbReference type="Rhea" id="RHEA-COMP:17340"/>
        <dbReference type="ChEBI" id="CHEBI:33019"/>
        <dbReference type="ChEBI" id="CHEBI:61560"/>
        <dbReference type="ChEBI" id="CHEBI:173112"/>
        <dbReference type="EC" id="2.7.7.7"/>
    </reaction>
</comment>
<dbReference type="InterPro" id="IPR043502">
    <property type="entry name" value="DNA/RNA_pol_sf"/>
</dbReference>
<dbReference type="STRING" id="742743.HMPREF9453_00807"/>
<dbReference type="EC" id="2.7.7.7" evidence="1"/>
<evidence type="ECO:0000313" key="7">
    <source>
        <dbReference type="Proteomes" id="UP000003277"/>
    </source>
</evidence>
<dbReference type="GO" id="GO:0003887">
    <property type="term" value="F:DNA-directed DNA polymerase activity"/>
    <property type="evidence" value="ECO:0007669"/>
    <property type="project" value="UniProtKB-EC"/>
</dbReference>
<dbReference type="EMBL" id="ADLT01000017">
    <property type="protein sequence ID" value="EHO63382.1"/>
    <property type="molecule type" value="Genomic_DNA"/>
</dbReference>
<dbReference type="PANTHER" id="PTHR10133">
    <property type="entry name" value="DNA POLYMERASE I"/>
    <property type="match status" value="1"/>
</dbReference>
<protein>
    <recommendedName>
        <fullName evidence="1">DNA-directed DNA polymerase</fullName>
        <ecNumber evidence="1">2.7.7.7</ecNumber>
    </recommendedName>
</protein>
<reference evidence="6 7" key="1">
    <citation type="submission" date="2011-11" db="EMBL/GenBank/DDBJ databases">
        <title>The Genome Sequence of Dialister succinatiphilus YIT 11850.</title>
        <authorList>
            <consortium name="The Broad Institute Genome Sequencing Platform"/>
            <person name="Earl A."/>
            <person name="Ward D."/>
            <person name="Feldgarden M."/>
            <person name="Gevers D."/>
            <person name="Morotomi M."/>
            <person name="Young S.K."/>
            <person name="Zeng Q."/>
            <person name="Gargeya S."/>
            <person name="Fitzgerald M."/>
            <person name="Haas B."/>
            <person name="Abouelleil A."/>
            <person name="Alvarado L."/>
            <person name="Arachchi H.M."/>
            <person name="Berlin A."/>
            <person name="Brown A."/>
            <person name="Chapman S.B."/>
            <person name="Dunbar C."/>
            <person name="Gearin G."/>
            <person name="Goldberg J."/>
            <person name="Griggs A."/>
            <person name="Gujja S."/>
            <person name="Heiman D."/>
            <person name="Howarth C."/>
            <person name="Lui A."/>
            <person name="MacDonald P.J.P."/>
            <person name="Montmayeur A."/>
            <person name="Murphy C."/>
            <person name="Neiman D."/>
            <person name="Pearson M."/>
            <person name="Priest M."/>
            <person name="Roberts A."/>
            <person name="Saif S."/>
            <person name="Shea T."/>
            <person name="Sisk P."/>
            <person name="Stolte C."/>
            <person name="Sykes S."/>
            <person name="Wortman J."/>
            <person name="Nusbaum C."/>
            <person name="Birren B."/>
        </authorList>
    </citation>
    <scope>NUCLEOTIDE SEQUENCE [LARGE SCALE GENOMIC DNA]</scope>
    <source>
        <strain evidence="6 7">YIT 11850</strain>
    </source>
</reference>
<dbReference type="AlphaFoldDB" id="H1CZL4"/>
<comment type="caution">
    <text evidence="6">The sequence shown here is derived from an EMBL/GenBank/DDBJ whole genome shotgun (WGS) entry which is preliminary data.</text>
</comment>
<dbReference type="GO" id="GO:0006261">
    <property type="term" value="P:DNA-templated DNA replication"/>
    <property type="evidence" value="ECO:0007669"/>
    <property type="project" value="InterPro"/>
</dbReference>
<evidence type="ECO:0000256" key="3">
    <source>
        <dbReference type="ARBA" id="ARBA00049244"/>
    </source>
</evidence>
<dbReference type="SMART" id="SM00482">
    <property type="entry name" value="POLAc"/>
    <property type="match status" value="1"/>
</dbReference>
<feature type="region of interest" description="Disordered" evidence="4">
    <location>
        <begin position="1"/>
        <end position="37"/>
    </location>
</feature>
<dbReference type="InterPro" id="IPR001098">
    <property type="entry name" value="DNA-dir_DNA_pol_A_palm_dom"/>
</dbReference>
<dbReference type="Proteomes" id="UP000003277">
    <property type="component" value="Unassembled WGS sequence"/>
</dbReference>
<organism evidence="6 7">
    <name type="scientific">Dialister succinatiphilus YIT 11850</name>
    <dbReference type="NCBI Taxonomy" id="742743"/>
    <lineage>
        <taxon>Bacteria</taxon>
        <taxon>Bacillati</taxon>
        <taxon>Bacillota</taxon>
        <taxon>Negativicutes</taxon>
        <taxon>Veillonellales</taxon>
        <taxon>Veillonellaceae</taxon>
        <taxon>Dialister</taxon>
    </lineage>
</organism>
<proteinExistence type="predicted"/>
<dbReference type="Pfam" id="PF00476">
    <property type="entry name" value="DNA_pol_A"/>
    <property type="match status" value="1"/>
</dbReference>